<dbReference type="PANTHER" id="PTHR32089:SF112">
    <property type="entry name" value="LYSOZYME-LIKE PROTEIN-RELATED"/>
    <property type="match status" value="1"/>
</dbReference>
<keyword evidence="7 9" id="KW-0807">Transducer</keyword>
<feature type="transmembrane region" description="Helical" evidence="10">
    <location>
        <begin position="75"/>
        <end position="108"/>
    </location>
</feature>
<comment type="similarity">
    <text evidence="8">Belongs to the methyl-accepting chemotaxis (MCP) protein family.</text>
</comment>
<evidence type="ECO:0000256" key="5">
    <source>
        <dbReference type="ARBA" id="ARBA00022989"/>
    </source>
</evidence>
<dbReference type="CDD" id="cd12912">
    <property type="entry name" value="PDC2_MCP_like"/>
    <property type="match status" value="1"/>
</dbReference>
<dbReference type="SMART" id="SM00283">
    <property type="entry name" value="MA"/>
    <property type="match status" value="1"/>
</dbReference>
<protein>
    <submittedName>
        <fullName evidence="13">Methyl-accepting chemotaxis protein</fullName>
    </submittedName>
</protein>
<keyword evidence="6 10" id="KW-0472">Membrane</keyword>
<dbReference type="CDD" id="cd18773">
    <property type="entry name" value="PDC1_HK_sensor"/>
    <property type="match status" value="1"/>
</dbReference>
<evidence type="ECO:0000259" key="12">
    <source>
        <dbReference type="PROSITE" id="PS50885"/>
    </source>
</evidence>
<evidence type="ECO:0000256" key="6">
    <source>
        <dbReference type="ARBA" id="ARBA00023136"/>
    </source>
</evidence>
<dbReference type="SMART" id="SM00304">
    <property type="entry name" value="HAMP"/>
    <property type="match status" value="1"/>
</dbReference>
<evidence type="ECO:0000256" key="1">
    <source>
        <dbReference type="ARBA" id="ARBA00004651"/>
    </source>
</evidence>
<keyword evidence="3" id="KW-0145">Chemotaxis</keyword>
<dbReference type="PROSITE" id="PS50885">
    <property type="entry name" value="HAMP"/>
    <property type="match status" value="1"/>
</dbReference>
<keyword evidence="4 10" id="KW-0812">Transmembrane</keyword>
<feature type="domain" description="HAMP" evidence="12">
    <location>
        <begin position="382"/>
        <end position="434"/>
    </location>
</feature>
<name>A0ABW8SLM5_9CLOT</name>
<reference evidence="13 14" key="1">
    <citation type="submission" date="2024-11" db="EMBL/GenBank/DDBJ databases">
        <authorList>
            <person name="Heng Y.C."/>
            <person name="Lim A.C.H."/>
            <person name="Lee J.K.Y."/>
            <person name="Kittelmann S."/>
        </authorList>
    </citation>
    <scope>NUCLEOTIDE SEQUENCE [LARGE SCALE GENOMIC DNA]</scope>
    <source>
        <strain evidence="13 14">WILCCON 0269</strain>
    </source>
</reference>
<dbReference type="Proteomes" id="UP001623660">
    <property type="component" value="Unassembled WGS sequence"/>
</dbReference>
<keyword evidence="14" id="KW-1185">Reference proteome</keyword>
<keyword evidence="5 10" id="KW-1133">Transmembrane helix</keyword>
<evidence type="ECO:0000313" key="13">
    <source>
        <dbReference type="EMBL" id="MFL0196577.1"/>
    </source>
</evidence>
<dbReference type="InterPro" id="IPR029151">
    <property type="entry name" value="Sensor-like_sf"/>
</dbReference>
<dbReference type="InterPro" id="IPR033479">
    <property type="entry name" value="dCache_1"/>
</dbReference>
<evidence type="ECO:0000256" key="8">
    <source>
        <dbReference type="ARBA" id="ARBA00029447"/>
    </source>
</evidence>
<dbReference type="InterPro" id="IPR003660">
    <property type="entry name" value="HAMP_dom"/>
</dbReference>
<evidence type="ECO:0000256" key="10">
    <source>
        <dbReference type="SAM" id="Phobius"/>
    </source>
</evidence>
<keyword evidence="2" id="KW-1003">Cell membrane</keyword>
<dbReference type="Pfam" id="PF00015">
    <property type="entry name" value="MCPsignal"/>
    <property type="match status" value="1"/>
</dbReference>
<evidence type="ECO:0000256" key="4">
    <source>
        <dbReference type="ARBA" id="ARBA00022692"/>
    </source>
</evidence>
<dbReference type="InterPro" id="IPR004089">
    <property type="entry name" value="MCPsignal_dom"/>
</dbReference>
<dbReference type="SUPFAM" id="SSF103190">
    <property type="entry name" value="Sensory domain-like"/>
    <property type="match status" value="1"/>
</dbReference>
<evidence type="ECO:0000313" key="14">
    <source>
        <dbReference type="Proteomes" id="UP001623660"/>
    </source>
</evidence>
<proteinExistence type="inferred from homology"/>
<feature type="transmembrane region" description="Helical" evidence="10">
    <location>
        <begin position="362"/>
        <end position="384"/>
    </location>
</feature>
<gene>
    <name evidence="13" type="ORF">ACJDU8_13570</name>
</gene>
<dbReference type="PROSITE" id="PS50111">
    <property type="entry name" value="CHEMOTAXIS_TRANSDUC_2"/>
    <property type="match status" value="1"/>
</dbReference>
<dbReference type="RefSeq" id="WP_406792687.1">
    <property type="nucleotide sequence ID" value="NZ_JBJHZX010000019.1"/>
</dbReference>
<sequence>MFKIKYSKLLNLLDKIKMKISKFNLPFRNKIKVSKFNLPFRNKIKISKLNLPFGNKIRIGKFNLSFPKIKKFNLLFLNSVVVKIIAQIGILVILICGVLGVIACYSSYRTMEKSIDSSLRDRAVESSKLIASMLKQESRVMTEIADREEIKSMVPDLQIPVLAKRAQELNYASLNVMDLNGLAYMQSGGKTQINLDSSDSKYLKSALNGNVEIEGPYFNVNGDQIIAVAVPIKNDNNKVVGVLFSNISMVELNKLVQSMKIGQSGYCFIIDKDGTKVVHKNLTLVLNKDNTIKNAQKDKSLTALADLEKNMINGKSGSGYYSEDGKGMFMAYSPIPNSNWSLGLTIDQKEIFSEVQVLKYKIISMTVVFILIGLFIGLFIAGTIKKPLLKIRKYALELSKFNLGYRIKIKEKDEFGDTAAALNYAMDDIAGIIEQVEKQSSQTLESTNNVNEMFEKSNVELRMVSDKSSQISSNMEKTLFSVEEVNKKILKVKDKIQNVVEEADEGLVLTENIKKKAAYIKKNTENSKYSLESYYVKSSKELRRALESVKVVSTVSEMAEKIRNISKRTNLLALNARIEAVRAGEYGKGFMVVAEEVRKLAVQSSDMVNSIQENVKDILISVVELSDSAEGILKMIENNILSDYEKVIKISNEYEEDGMRFKLVIQRFSELTENINQSSMEINEIMCSIVDSVNQCTNASIDISDNIGEIENENKSISIYTMENESRAKELLHILNNLMLKNK</sequence>
<evidence type="ECO:0000259" key="11">
    <source>
        <dbReference type="PROSITE" id="PS50111"/>
    </source>
</evidence>
<organism evidence="13 14">
    <name type="scientific">Candidatus Clostridium eludens</name>
    <dbReference type="NCBI Taxonomy" id="3381663"/>
    <lineage>
        <taxon>Bacteria</taxon>
        <taxon>Bacillati</taxon>
        <taxon>Bacillota</taxon>
        <taxon>Clostridia</taxon>
        <taxon>Eubacteriales</taxon>
        <taxon>Clostridiaceae</taxon>
        <taxon>Clostridium</taxon>
    </lineage>
</organism>
<dbReference type="SUPFAM" id="SSF58104">
    <property type="entry name" value="Methyl-accepting chemotaxis protein (MCP) signaling domain"/>
    <property type="match status" value="1"/>
</dbReference>
<evidence type="ECO:0000256" key="7">
    <source>
        <dbReference type="ARBA" id="ARBA00023224"/>
    </source>
</evidence>
<evidence type="ECO:0000256" key="2">
    <source>
        <dbReference type="ARBA" id="ARBA00022475"/>
    </source>
</evidence>
<dbReference type="Pfam" id="PF02743">
    <property type="entry name" value="dCache_1"/>
    <property type="match status" value="1"/>
</dbReference>
<dbReference type="EMBL" id="JBJHZX010000019">
    <property type="protein sequence ID" value="MFL0196577.1"/>
    <property type="molecule type" value="Genomic_DNA"/>
</dbReference>
<dbReference type="Pfam" id="PF00672">
    <property type="entry name" value="HAMP"/>
    <property type="match status" value="1"/>
</dbReference>
<accession>A0ABW8SLM5</accession>
<evidence type="ECO:0000256" key="3">
    <source>
        <dbReference type="ARBA" id="ARBA00022500"/>
    </source>
</evidence>
<dbReference type="Gene3D" id="3.30.450.20">
    <property type="entry name" value="PAS domain"/>
    <property type="match status" value="1"/>
</dbReference>
<dbReference type="CDD" id="cd06225">
    <property type="entry name" value="HAMP"/>
    <property type="match status" value="1"/>
</dbReference>
<dbReference type="PANTHER" id="PTHR32089">
    <property type="entry name" value="METHYL-ACCEPTING CHEMOTAXIS PROTEIN MCPB"/>
    <property type="match status" value="1"/>
</dbReference>
<evidence type="ECO:0000256" key="9">
    <source>
        <dbReference type="PROSITE-ProRule" id="PRU00284"/>
    </source>
</evidence>
<dbReference type="Gene3D" id="1.10.287.950">
    <property type="entry name" value="Methyl-accepting chemotaxis protein"/>
    <property type="match status" value="1"/>
</dbReference>
<comment type="subcellular location">
    <subcellularLocation>
        <location evidence="1">Cell membrane</location>
        <topology evidence="1">Multi-pass membrane protein</topology>
    </subcellularLocation>
</comment>
<feature type="domain" description="Methyl-accepting transducer" evidence="11">
    <location>
        <begin position="446"/>
        <end position="704"/>
    </location>
</feature>
<comment type="caution">
    <text evidence="13">The sequence shown here is derived from an EMBL/GenBank/DDBJ whole genome shotgun (WGS) entry which is preliminary data.</text>
</comment>